<dbReference type="InterPro" id="IPR035906">
    <property type="entry name" value="MetI-like_sf"/>
</dbReference>
<evidence type="ECO:0000256" key="3">
    <source>
        <dbReference type="ARBA" id="ARBA00022475"/>
    </source>
</evidence>
<organism evidence="10 11">
    <name type="scientific">Rhodoferax ferrireducens</name>
    <dbReference type="NCBI Taxonomy" id="192843"/>
    <lineage>
        <taxon>Bacteria</taxon>
        <taxon>Pseudomonadati</taxon>
        <taxon>Pseudomonadota</taxon>
        <taxon>Betaproteobacteria</taxon>
        <taxon>Burkholderiales</taxon>
        <taxon>Comamonadaceae</taxon>
        <taxon>Rhodoferax</taxon>
    </lineage>
</organism>
<feature type="transmembrane region" description="Helical" evidence="8">
    <location>
        <begin position="287"/>
        <end position="315"/>
    </location>
</feature>
<feature type="transmembrane region" description="Helical" evidence="8">
    <location>
        <begin position="503"/>
        <end position="523"/>
    </location>
</feature>
<evidence type="ECO:0000256" key="8">
    <source>
        <dbReference type="RuleBase" id="RU363032"/>
    </source>
</evidence>
<feature type="transmembrane region" description="Helical" evidence="8">
    <location>
        <begin position="112"/>
        <end position="132"/>
    </location>
</feature>
<feature type="transmembrane region" description="Helical" evidence="8">
    <location>
        <begin position="196"/>
        <end position="219"/>
    </location>
</feature>
<feature type="domain" description="ABC transmembrane type-1" evidence="9">
    <location>
        <begin position="331"/>
        <end position="521"/>
    </location>
</feature>
<dbReference type="EMBL" id="JAVDXT010000007">
    <property type="protein sequence ID" value="MDR7380306.1"/>
    <property type="molecule type" value="Genomic_DNA"/>
</dbReference>
<dbReference type="PANTHER" id="PTHR43357">
    <property type="entry name" value="INNER MEMBRANE ABC TRANSPORTER PERMEASE PROTEIN YDCV"/>
    <property type="match status" value="1"/>
</dbReference>
<gene>
    <name evidence="10" type="ORF">J2X19_005008</name>
</gene>
<reference evidence="10 11" key="1">
    <citation type="submission" date="2023-07" db="EMBL/GenBank/DDBJ databases">
        <title>Sorghum-associated microbial communities from plants grown in Nebraska, USA.</title>
        <authorList>
            <person name="Schachtman D."/>
        </authorList>
    </citation>
    <scope>NUCLEOTIDE SEQUENCE [LARGE SCALE GENOMIC DNA]</scope>
    <source>
        <strain evidence="10 11">BE313</strain>
    </source>
</reference>
<feature type="transmembrane region" description="Helical" evidence="8">
    <location>
        <begin position="32"/>
        <end position="56"/>
    </location>
</feature>
<name>A0ABU2CG27_9BURK</name>
<evidence type="ECO:0000256" key="6">
    <source>
        <dbReference type="ARBA" id="ARBA00022989"/>
    </source>
</evidence>
<evidence type="ECO:0000313" key="10">
    <source>
        <dbReference type="EMBL" id="MDR7380306.1"/>
    </source>
</evidence>
<evidence type="ECO:0000256" key="1">
    <source>
        <dbReference type="ARBA" id="ARBA00004429"/>
    </source>
</evidence>
<dbReference type="Gene3D" id="1.10.3720.10">
    <property type="entry name" value="MetI-like"/>
    <property type="match status" value="2"/>
</dbReference>
<feature type="transmembrane region" description="Helical" evidence="8">
    <location>
        <begin position="138"/>
        <end position="158"/>
    </location>
</feature>
<dbReference type="SUPFAM" id="SSF161098">
    <property type="entry name" value="MetI-like"/>
    <property type="match status" value="2"/>
</dbReference>
<protein>
    <submittedName>
        <fullName evidence="10">Iron(III) transport system permease protein</fullName>
    </submittedName>
</protein>
<comment type="subcellular location">
    <subcellularLocation>
        <location evidence="1">Cell inner membrane</location>
        <topology evidence="1">Multi-pass membrane protein</topology>
    </subcellularLocation>
    <subcellularLocation>
        <location evidence="8">Cell membrane</location>
        <topology evidence="8">Multi-pass membrane protein</topology>
    </subcellularLocation>
</comment>
<keyword evidence="2 8" id="KW-0813">Transport</keyword>
<feature type="transmembrane region" description="Helical" evidence="8">
    <location>
        <begin position="239"/>
        <end position="258"/>
    </location>
</feature>
<dbReference type="PANTHER" id="PTHR43357:SF3">
    <property type="entry name" value="FE(3+)-TRANSPORT SYSTEM PERMEASE PROTEIN FBPB 2"/>
    <property type="match status" value="1"/>
</dbReference>
<evidence type="ECO:0000313" key="11">
    <source>
        <dbReference type="Proteomes" id="UP001180487"/>
    </source>
</evidence>
<proteinExistence type="inferred from homology"/>
<feature type="domain" description="ABC transmembrane type-1" evidence="9">
    <location>
        <begin position="76"/>
        <end position="259"/>
    </location>
</feature>
<evidence type="ECO:0000256" key="5">
    <source>
        <dbReference type="ARBA" id="ARBA00022692"/>
    </source>
</evidence>
<evidence type="ECO:0000256" key="7">
    <source>
        <dbReference type="ARBA" id="ARBA00023136"/>
    </source>
</evidence>
<keyword evidence="3" id="KW-1003">Cell membrane</keyword>
<evidence type="ECO:0000259" key="9">
    <source>
        <dbReference type="PROSITE" id="PS50928"/>
    </source>
</evidence>
<keyword evidence="7 8" id="KW-0472">Membrane</keyword>
<comment type="caution">
    <text evidence="10">The sequence shown here is derived from an EMBL/GenBank/DDBJ whole genome shotgun (WGS) entry which is preliminary data.</text>
</comment>
<comment type="similarity">
    <text evidence="8">Belongs to the binding-protein-dependent transport system permease family.</text>
</comment>
<feature type="transmembrane region" description="Helical" evidence="8">
    <location>
        <begin position="76"/>
        <end position="100"/>
    </location>
</feature>
<feature type="transmembrane region" description="Helical" evidence="8">
    <location>
        <begin position="369"/>
        <end position="395"/>
    </location>
</feature>
<dbReference type="RefSeq" id="WP_310377153.1">
    <property type="nucleotide sequence ID" value="NZ_JAVDXT010000007.1"/>
</dbReference>
<evidence type="ECO:0000256" key="4">
    <source>
        <dbReference type="ARBA" id="ARBA00022519"/>
    </source>
</evidence>
<dbReference type="CDD" id="cd06261">
    <property type="entry name" value="TM_PBP2"/>
    <property type="match status" value="2"/>
</dbReference>
<sequence>MSVVPSALPRASASLGAPLHGLRRRGPRGFSWVGSAAVLVSLFALLPLGFVVWVAWQTGWDVAAPLVFRPRVGELLVNTALLVVITVPLCAVLALALAWLTERSDLPGARTWSWLAVAPLAVPAFVHSYAWMTVAPSLHGLLGGVLVSVIAYFPFMYLPLSAALRRLDPGMEDAAASLGLGPWGVFFRVVLPQLRLALCGGALLVGLHLLAEYGLFVMIRFDTFTTAIVDQFQSTYNGPAANMLAGVLVVCCFVLLGLESGVRGSERYARVGTGAARMPLRSRLGRYTVLAWLLPFATTVLALGVPFFTLGRWLIAGGSAVWQLDAMGAALGQTLLLALVGGLLTTLVSVPMAWLSIRAPGKLQRVLEACNYMVGSLPGVVVALALVTITVRVALPLYQTAATILLAYMLMFLPRALVSLRAGIAQAPIELEYAARSLGRSPAQALWSVTMRLAAPGAAAGMALVSLGITNELTATLLLAPTGTQTLATAFWAFSSEIDYAAAAPYALTMVLLSMPLTWLLYVQSKRTAGR</sequence>
<dbReference type="PROSITE" id="PS50928">
    <property type="entry name" value="ABC_TM1"/>
    <property type="match status" value="2"/>
</dbReference>
<keyword evidence="5 8" id="KW-0812">Transmembrane</keyword>
<keyword evidence="4" id="KW-0997">Cell inner membrane</keyword>
<dbReference type="Pfam" id="PF00528">
    <property type="entry name" value="BPD_transp_1"/>
    <property type="match status" value="2"/>
</dbReference>
<dbReference type="InterPro" id="IPR000515">
    <property type="entry name" value="MetI-like"/>
</dbReference>
<keyword evidence="11" id="KW-1185">Reference proteome</keyword>
<dbReference type="Proteomes" id="UP001180487">
    <property type="component" value="Unassembled WGS sequence"/>
</dbReference>
<evidence type="ECO:0000256" key="2">
    <source>
        <dbReference type="ARBA" id="ARBA00022448"/>
    </source>
</evidence>
<accession>A0ABU2CG27</accession>
<keyword evidence="6 8" id="KW-1133">Transmembrane helix</keyword>
<feature type="transmembrane region" description="Helical" evidence="8">
    <location>
        <begin position="335"/>
        <end position="357"/>
    </location>
</feature>
<feature type="transmembrane region" description="Helical" evidence="8">
    <location>
        <begin position="401"/>
        <end position="424"/>
    </location>
</feature>